<name>K0TR68_THAOC</name>
<dbReference type="Proteomes" id="UP000266841">
    <property type="component" value="Unassembled WGS sequence"/>
</dbReference>
<feature type="region of interest" description="Disordered" evidence="1">
    <location>
        <begin position="621"/>
        <end position="640"/>
    </location>
</feature>
<feature type="region of interest" description="Disordered" evidence="1">
    <location>
        <begin position="555"/>
        <end position="608"/>
    </location>
</feature>
<accession>K0TR68</accession>
<keyword evidence="3" id="KW-1185">Reference proteome</keyword>
<gene>
    <name evidence="2" type="ORF">THAOC_00909</name>
</gene>
<reference evidence="2 3" key="1">
    <citation type="journal article" date="2012" name="Genome Biol.">
        <title>Genome and low-iron response of an oceanic diatom adapted to chronic iron limitation.</title>
        <authorList>
            <person name="Lommer M."/>
            <person name="Specht M."/>
            <person name="Roy A.S."/>
            <person name="Kraemer L."/>
            <person name="Andreson R."/>
            <person name="Gutowska M.A."/>
            <person name="Wolf J."/>
            <person name="Bergner S.V."/>
            <person name="Schilhabel M.B."/>
            <person name="Klostermeier U.C."/>
            <person name="Beiko R.G."/>
            <person name="Rosenstiel P."/>
            <person name="Hippler M."/>
            <person name="Laroche J."/>
        </authorList>
    </citation>
    <scope>NUCLEOTIDE SEQUENCE [LARGE SCALE GENOMIC DNA]</scope>
    <source>
        <strain evidence="2 3">CCMP1005</strain>
    </source>
</reference>
<comment type="caution">
    <text evidence="2">The sequence shown here is derived from an EMBL/GenBank/DDBJ whole genome shotgun (WGS) entry which is preliminary data.</text>
</comment>
<feature type="compositionally biased region" description="Basic and acidic residues" evidence="1">
    <location>
        <begin position="621"/>
        <end position="631"/>
    </location>
</feature>
<organism evidence="2 3">
    <name type="scientific">Thalassiosira oceanica</name>
    <name type="common">Marine diatom</name>
    <dbReference type="NCBI Taxonomy" id="159749"/>
    <lineage>
        <taxon>Eukaryota</taxon>
        <taxon>Sar</taxon>
        <taxon>Stramenopiles</taxon>
        <taxon>Ochrophyta</taxon>
        <taxon>Bacillariophyta</taxon>
        <taxon>Coscinodiscophyceae</taxon>
        <taxon>Thalassiosirophycidae</taxon>
        <taxon>Thalassiosirales</taxon>
        <taxon>Thalassiosiraceae</taxon>
        <taxon>Thalassiosira</taxon>
    </lineage>
</organism>
<dbReference type="AlphaFoldDB" id="K0TR68"/>
<feature type="region of interest" description="Disordered" evidence="1">
    <location>
        <begin position="62"/>
        <end position="100"/>
    </location>
</feature>
<evidence type="ECO:0000313" key="3">
    <source>
        <dbReference type="Proteomes" id="UP000266841"/>
    </source>
</evidence>
<feature type="compositionally biased region" description="Basic and acidic residues" evidence="1">
    <location>
        <begin position="166"/>
        <end position="177"/>
    </location>
</feature>
<feature type="region of interest" description="Disordered" evidence="1">
    <location>
        <begin position="142"/>
        <end position="196"/>
    </location>
</feature>
<evidence type="ECO:0000313" key="2">
    <source>
        <dbReference type="EMBL" id="EJK77272.1"/>
    </source>
</evidence>
<feature type="compositionally biased region" description="Basic residues" evidence="1">
    <location>
        <begin position="569"/>
        <end position="582"/>
    </location>
</feature>
<proteinExistence type="predicted"/>
<sequence>PKLGLRILLDVPPVHAPVRAGRDEGPLRPLRPPAPHEPEAGHAPPVREAVVYPPGLPLRAPEEDAVVVPPRRQDRAVGGPGEAPHRLGVEAPPTLGHEGGVPARRVVDAHVPGVRGRELRAVRREGQGPDGPEVSALDHVHRRGRVGEADCPGRRRRPAAPDEGQAVDRHDGDEGRPARHGVGLGVHPDAPGAGEAGRRADAVVPAGAVQDVVGGRVGERRYRRAGVDLPEEVGVVLLGVRDPPDGPSGVPVPLDYDPVRVRGVDAIAPSELHRGDGGLVAGDHRGLLPVLERQHGDLPVVPDRDGDVALDERAPELHGAGGHLRSAGFPSQYLGHVPLPEQPAVPVDEPRVAVGPARQQPGPVAAPAAREGARPVQSLRLGGQLESLPVVHARGAVGAHAGHGRPVLGVPQAVHGAPLVSPLADRRVSHDSLEGRPLVEEDRGVLLAAGGDAHRPAGPECHRAPLLPRVRREVSALDPRVPLHGLGALRALHPVAGRRDPPPLGVPGDVPDRPREQLHVEAGEVLLVVVRPDAEAAPGVAARDVGPRRVERAGRHRGGVAAVHEPARGRRAARADRRRGRRPPAGDRDLPDDHELVPAVHDQRGPGAVALREAAAVAVEAERLAPRRGREGQGLPREGV</sequence>
<feature type="region of interest" description="Disordered" evidence="1">
    <location>
        <begin position="1"/>
        <end position="47"/>
    </location>
</feature>
<evidence type="ECO:0000256" key="1">
    <source>
        <dbReference type="SAM" id="MobiDB-lite"/>
    </source>
</evidence>
<protein>
    <submittedName>
        <fullName evidence="2">Uncharacterized protein</fullName>
    </submittedName>
</protein>
<feature type="compositionally biased region" description="Basic and acidic residues" evidence="1">
    <location>
        <begin position="584"/>
        <end position="604"/>
    </location>
</feature>
<dbReference type="EMBL" id="AGNL01001090">
    <property type="protein sequence ID" value="EJK77272.1"/>
    <property type="molecule type" value="Genomic_DNA"/>
</dbReference>
<feature type="non-terminal residue" evidence="2">
    <location>
        <position position="1"/>
    </location>
</feature>